<evidence type="ECO:0000313" key="2">
    <source>
        <dbReference type="EMBL" id="GHA87120.1"/>
    </source>
</evidence>
<dbReference type="AlphaFoldDB" id="A0A918T666"/>
<dbReference type="RefSeq" id="WP_189457362.1">
    <property type="nucleotide sequence ID" value="NZ_BMYD01000005.1"/>
</dbReference>
<dbReference type="EMBL" id="BMYD01000005">
    <property type="protein sequence ID" value="GHA87120.1"/>
    <property type="molecule type" value="Genomic_DNA"/>
</dbReference>
<accession>A0A918T666</accession>
<dbReference type="Proteomes" id="UP000646426">
    <property type="component" value="Unassembled WGS sequence"/>
</dbReference>
<evidence type="ECO:0000313" key="3">
    <source>
        <dbReference type="Proteomes" id="UP000646426"/>
    </source>
</evidence>
<protein>
    <recommendedName>
        <fullName evidence="4">Cell surface protein</fullName>
    </recommendedName>
</protein>
<organism evidence="2 3">
    <name type="scientific">Cognatilysobacter bugurensis</name>
    <dbReference type="NCBI Taxonomy" id="543356"/>
    <lineage>
        <taxon>Bacteria</taxon>
        <taxon>Pseudomonadati</taxon>
        <taxon>Pseudomonadota</taxon>
        <taxon>Gammaproteobacteria</taxon>
        <taxon>Lysobacterales</taxon>
        <taxon>Lysobacteraceae</taxon>
        <taxon>Cognatilysobacter</taxon>
    </lineage>
</organism>
<name>A0A918T666_9GAMM</name>
<evidence type="ECO:0000256" key="1">
    <source>
        <dbReference type="SAM" id="SignalP"/>
    </source>
</evidence>
<sequence>MQLKTKLVVALVASMFATSAFAEGDDVANDVAWDQINSMWTIGDVFVSGDIAVGSQSSATVDQDQTTALNFVLGDGDMSASAEDSALSGAMGNIGANIAAGAGNAQANDAALSTIDGESVFSSASVFSSQASGVNIASDFPSGADNQLSYDASVGDDVLADAMGNIGLNVAAGVGNAQTNAMAASVNTSGTVANASADSEQTSLANFVAVLEDLDASATLDGGALANAIGNIGVNIAAGSGNLQHNGLALATGTGN</sequence>
<reference evidence="2" key="2">
    <citation type="submission" date="2020-09" db="EMBL/GenBank/DDBJ databases">
        <authorList>
            <person name="Sun Q."/>
            <person name="Kim S."/>
        </authorList>
    </citation>
    <scope>NUCLEOTIDE SEQUENCE</scope>
    <source>
        <strain evidence="2">KCTC 23077</strain>
    </source>
</reference>
<evidence type="ECO:0008006" key="4">
    <source>
        <dbReference type="Google" id="ProtNLM"/>
    </source>
</evidence>
<reference evidence="2" key="1">
    <citation type="journal article" date="2014" name="Int. J. Syst. Evol. Microbiol.">
        <title>Complete genome sequence of Corynebacterium casei LMG S-19264T (=DSM 44701T), isolated from a smear-ripened cheese.</title>
        <authorList>
            <consortium name="US DOE Joint Genome Institute (JGI-PGF)"/>
            <person name="Walter F."/>
            <person name="Albersmeier A."/>
            <person name="Kalinowski J."/>
            <person name="Ruckert C."/>
        </authorList>
    </citation>
    <scope>NUCLEOTIDE SEQUENCE</scope>
    <source>
        <strain evidence="2">KCTC 23077</strain>
    </source>
</reference>
<feature type="signal peptide" evidence="1">
    <location>
        <begin position="1"/>
        <end position="22"/>
    </location>
</feature>
<feature type="chain" id="PRO_5036676597" description="Cell surface protein" evidence="1">
    <location>
        <begin position="23"/>
        <end position="256"/>
    </location>
</feature>
<keyword evidence="1" id="KW-0732">Signal</keyword>
<gene>
    <name evidence="2" type="ORF">GCM10007067_26210</name>
</gene>
<proteinExistence type="predicted"/>
<keyword evidence="3" id="KW-1185">Reference proteome</keyword>
<comment type="caution">
    <text evidence="2">The sequence shown here is derived from an EMBL/GenBank/DDBJ whole genome shotgun (WGS) entry which is preliminary data.</text>
</comment>